<dbReference type="Gene3D" id="1.10.443.10">
    <property type="entry name" value="Intergrase catalytic core"/>
    <property type="match status" value="1"/>
</dbReference>
<comment type="caution">
    <text evidence="6">The sequence shown here is derived from an EMBL/GenBank/DDBJ whole genome shotgun (WGS) entry which is preliminary data.</text>
</comment>
<evidence type="ECO:0000259" key="5">
    <source>
        <dbReference type="PROSITE" id="PS51898"/>
    </source>
</evidence>
<dbReference type="InterPro" id="IPR002104">
    <property type="entry name" value="Integrase_catalytic"/>
</dbReference>
<dbReference type="Pfam" id="PF00589">
    <property type="entry name" value="Phage_integrase"/>
    <property type="match status" value="1"/>
</dbReference>
<organism evidence="6 7">
    <name type="scientific">Sphingopyxis witflariensis</name>
    <dbReference type="NCBI Taxonomy" id="173675"/>
    <lineage>
        <taxon>Bacteria</taxon>
        <taxon>Pseudomonadati</taxon>
        <taxon>Pseudomonadota</taxon>
        <taxon>Alphaproteobacteria</taxon>
        <taxon>Sphingomonadales</taxon>
        <taxon>Sphingomonadaceae</taxon>
        <taxon>Sphingopyxis</taxon>
    </lineage>
</organism>
<dbReference type="InterPro" id="IPR010998">
    <property type="entry name" value="Integrase_recombinase_N"/>
</dbReference>
<dbReference type="PANTHER" id="PTHR30349:SF41">
    <property type="entry name" value="INTEGRASE_RECOMBINASE PROTEIN MJ0367-RELATED"/>
    <property type="match status" value="1"/>
</dbReference>
<dbReference type="AlphaFoldDB" id="A0A246JZB6"/>
<keyword evidence="4" id="KW-0233">DNA recombination</keyword>
<dbReference type="InterPro" id="IPR013762">
    <property type="entry name" value="Integrase-like_cat_sf"/>
</dbReference>
<dbReference type="GO" id="GO:0003677">
    <property type="term" value="F:DNA binding"/>
    <property type="evidence" value="ECO:0007669"/>
    <property type="project" value="UniProtKB-KW"/>
</dbReference>
<evidence type="ECO:0000313" key="6">
    <source>
        <dbReference type="EMBL" id="OWQ98528.1"/>
    </source>
</evidence>
<protein>
    <recommendedName>
        <fullName evidence="5">Tyr recombinase domain-containing protein</fullName>
    </recommendedName>
</protein>
<dbReference type="Gene3D" id="1.10.150.130">
    <property type="match status" value="1"/>
</dbReference>
<dbReference type="OrthoDB" id="7510934at2"/>
<keyword evidence="3" id="KW-0238">DNA-binding</keyword>
<dbReference type="InterPro" id="IPR011010">
    <property type="entry name" value="DNA_brk_join_enz"/>
</dbReference>
<dbReference type="SUPFAM" id="SSF56349">
    <property type="entry name" value="DNA breaking-rejoining enzymes"/>
    <property type="match status" value="1"/>
</dbReference>
<evidence type="ECO:0000256" key="2">
    <source>
        <dbReference type="ARBA" id="ARBA00022908"/>
    </source>
</evidence>
<name>A0A246JZB6_9SPHN</name>
<keyword evidence="2" id="KW-0229">DNA integration</keyword>
<dbReference type="EMBL" id="NISJ01000003">
    <property type="protein sequence ID" value="OWQ98528.1"/>
    <property type="molecule type" value="Genomic_DNA"/>
</dbReference>
<comment type="similarity">
    <text evidence="1">Belongs to the 'phage' integrase family.</text>
</comment>
<dbReference type="InterPro" id="IPR050090">
    <property type="entry name" value="Tyrosine_recombinase_XerCD"/>
</dbReference>
<gene>
    <name evidence="6" type="ORF">CDQ91_06680</name>
</gene>
<sequence length="349" mass="38828">MSDQPCAIVKGGPFCAPIGGPVCTPIDSEAFFLAYHKALAGIGDRVERVATSRTEPGSFGDLLRRYYSAPEFLNLADGTQRNYRRILEKFGEKHRDWPVSGLKRIHIKTIIGKMEDRPQAANSLLKRLKTLLNFAAEIDMVPHNPLMGMRGLKVSSEGFHTWTDEEISRYEARHPIGSKARLAMALMLFTGQRKSDAVKMGWQHVKDGRIAVRQQKTTTMVDIPIHPDLKRVLDGSPRKNLTFLVTEYGKPFTANGFGNWMRDRCNEAGLPQCSSHGLRKAMAKRLAEAGCSVNEIMSITGHATEGEVIRYTKEANKTVLADHAMRALQLDGARRKSANPVRKVSKSDG</sequence>
<evidence type="ECO:0000313" key="7">
    <source>
        <dbReference type="Proteomes" id="UP000197097"/>
    </source>
</evidence>
<evidence type="ECO:0000256" key="4">
    <source>
        <dbReference type="ARBA" id="ARBA00023172"/>
    </source>
</evidence>
<proteinExistence type="inferred from homology"/>
<feature type="domain" description="Tyr recombinase" evidence="5">
    <location>
        <begin position="157"/>
        <end position="325"/>
    </location>
</feature>
<dbReference type="GO" id="GO:0015074">
    <property type="term" value="P:DNA integration"/>
    <property type="evidence" value="ECO:0007669"/>
    <property type="project" value="UniProtKB-KW"/>
</dbReference>
<dbReference type="PROSITE" id="PS51898">
    <property type="entry name" value="TYR_RECOMBINASE"/>
    <property type="match status" value="1"/>
</dbReference>
<evidence type="ECO:0000256" key="3">
    <source>
        <dbReference type="ARBA" id="ARBA00023125"/>
    </source>
</evidence>
<dbReference type="Proteomes" id="UP000197097">
    <property type="component" value="Unassembled WGS sequence"/>
</dbReference>
<accession>A0A246JZB6</accession>
<reference evidence="6 7" key="1">
    <citation type="journal article" date="2002" name="Int. J. Syst. Evol. Microbiol.">
        <title>Sphingopyxis witflariensis sp. nov., isolated from activated sludge.</title>
        <authorList>
            <person name="Kampfer P."/>
            <person name="Witzenberger R."/>
            <person name="Denner E.B."/>
            <person name="Busse H.J."/>
            <person name="Neef A."/>
        </authorList>
    </citation>
    <scope>NUCLEOTIDE SEQUENCE [LARGE SCALE GENOMIC DNA]</scope>
    <source>
        <strain evidence="6 7">DSM 14551</strain>
    </source>
</reference>
<evidence type="ECO:0000256" key="1">
    <source>
        <dbReference type="ARBA" id="ARBA00008857"/>
    </source>
</evidence>
<dbReference type="PANTHER" id="PTHR30349">
    <property type="entry name" value="PHAGE INTEGRASE-RELATED"/>
    <property type="match status" value="1"/>
</dbReference>
<keyword evidence="7" id="KW-1185">Reference proteome</keyword>
<dbReference type="GO" id="GO:0006310">
    <property type="term" value="P:DNA recombination"/>
    <property type="evidence" value="ECO:0007669"/>
    <property type="project" value="UniProtKB-KW"/>
</dbReference>